<dbReference type="InterPro" id="IPR015943">
    <property type="entry name" value="WD40/YVTN_repeat-like_dom_sf"/>
</dbReference>
<protein>
    <submittedName>
        <fullName evidence="1">WD repeat-containing protein 36</fullName>
    </submittedName>
</protein>
<reference evidence="1 2" key="1">
    <citation type="journal article" date="2019" name="Sci. Rep.">
        <title>Orb-weaving spider Araneus ventricosus genome elucidates the spidroin gene catalogue.</title>
        <authorList>
            <person name="Kono N."/>
            <person name="Nakamura H."/>
            <person name="Ohtoshi R."/>
            <person name="Moran D.A.P."/>
            <person name="Shinohara A."/>
            <person name="Yoshida Y."/>
            <person name="Fujiwara M."/>
            <person name="Mori M."/>
            <person name="Tomita M."/>
            <person name="Arakawa K."/>
        </authorList>
    </citation>
    <scope>NUCLEOTIDE SEQUENCE [LARGE SCALE GENOMIC DNA]</scope>
</reference>
<accession>A0A4Y2KU09</accession>
<evidence type="ECO:0000313" key="2">
    <source>
        <dbReference type="Proteomes" id="UP000499080"/>
    </source>
</evidence>
<dbReference type="AlphaFoldDB" id="A0A4Y2KU09"/>
<comment type="caution">
    <text evidence="1">The sequence shown here is derived from an EMBL/GenBank/DDBJ whole genome shotgun (WGS) entry which is preliminary data.</text>
</comment>
<dbReference type="Proteomes" id="UP000499080">
    <property type="component" value="Unassembled WGS sequence"/>
</dbReference>
<dbReference type="EMBL" id="BGPR01005022">
    <property type="protein sequence ID" value="GBN06004.1"/>
    <property type="molecule type" value="Genomic_DNA"/>
</dbReference>
<gene>
    <name evidence="1" type="primary">WDR36_19</name>
    <name evidence="1" type="ORF">AVEN_84356_1</name>
</gene>
<evidence type="ECO:0000313" key="1">
    <source>
        <dbReference type="EMBL" id="GBN06004.1"/>
    </source>
</evidence>
<keyword evidence="2" id="KW-1185">Reference proteome</keyword>
<proteinExistence type="predicted"/>
<feature type="non-terminal residue" evidence="1">
    <location>
        <position position="39"/>
    </location>
</feature>
<dbReference type="Gene3D" id="2.130.10.10">
    <property type="entry name" value="YVTN repeat-like/Quinoprotein amine dehydrogenase"/>
    <property type="match status" value="2"/>
</dbReference>
<organism evidence="1 2">
    <name type="scientific">Araneus ventricosus</name>
    <name type="common">Orbweaver spider</name>
    <name type="synonym">Epeira ventricosa</name>
    <dbReference type="NCBI Taxonomy" id="182803"/>
    <lineage>
        <taxon>Eukaryota</taxon>
        <taxon>Metazoa</taxon>
        <taxon>Ecdysozoa</taxon>
        <taxon>Arthropoda</taxon>
        <taxon>Chelicerata</taxon>
        <taxon>Arachnida</taxon>
        <taxon>Araneae</taxon>
        <taxon>Araneomorphae</taxon>
        <taxon>Entelegynae</taxon>
        <taxon>Araneoidea</taxon>
        <taxon>Araneidae</taxon>
        <taxon>Araneus</taxon>
    </lineage>
</organism>
<name>A0A4Y2KU09_ARAVE</name>
<sequence>MWIFDLPDDGSRLLCLREGYSGPPTKVQFYGVNGKNIKC</sequence>